<organism evidence="7 8">
    <name type="scientific">Dorea acetigenes</name>
    <dbReference type="NCBI Taxonomy" id="2981787"/>
    <lineage>
        <taxon>Bacteria</taxon>
        <taxon>Bacillati</taxon>
        <taxon>Bacillota</taxon>
        <taxon>Clostridia</taxon>
        <taxon>Lachnospirales</taxon>
        <taxon>Lachnospiraceae</taxon>
        <taxon>Dorea</taxon>
    </lineage>
</organism>
<dbReference type="Gene3D" id="3.30.160.110">
    <property type="entry name" value="Siroheme synthase, domain 2"/>
    <property type="match status" value="1"/>
</dbReference>
<name>A0ABT2RPB3_9FIRM</name>
<dbReference type="EC" id="1.3.1.76" evidence="2"/>
<dbReference type="EMBL" id="JAOQJU010000016">
    <property type="protein sequence ID" value="MCU6687250.1"/>
    <property type="molecule type" value="Genomic_DNA"/>
</dbReference>
<evidence type="ECO:0000313" key="7">
    <source>
        <dbReference type="EMBL" id="MCU6687250.1"/>
    </source>
</evidence>
<accession>A0ABT2RPB3</accession>
<dbReference type="PANTHER" id="PTHR35330">
    <property type="entry name" value="SIROHEME BIOSYNTHESIS PROTEIN MET8"/>
    <property type="match status" value="1"/>
</dbReference>
<dbReference type="SUPFAM" id="SSF75615">
    <property type="entry name" value="Siroheme synthase middle domains-like"/>
    <property type="match status" value="1"/>
</dbReference>
<sequence>MEKAYFPMFVDISEKEILVVGGGKIAARRIRTLLDFTVHITVITPALDEKLRQYADLEKFRWVQRKYRESDITGSDKPDIVLAATGDTEVNAEIGRLCRSLGICVNVADKKEMCDFYFPSIVKTEEVVIGINSGGANPGATKRTREKIEEWLGK</sequence>
<evidence type="ECO:0000256" key="3">
    <source>
        <dbReference type="ARBA" id="ARBA00023002"/>
    </source>
</evidence>
<dbReference type="InterPro" id="IPR028161">
    <property type="entry name" value="Met8-like"/>
</dbReference>
<evidence type="ECO:0000256" key="2">
    <source>
        <dbReference type="ARBA" id="ARBA00012400"/>
    </source>
</evidence>
<dbReference type="NCBIfam" id="TIGR01470">
    <property type="entry name" value="cysG_Nterm"/>
    <property type="match status" value="1"/>
</dbReference>
<proteinExistence type="predicted"/>
<comment type="catalytic activity">
    <reaction evidence="6">
        <text>precorrin-2 + NAD(+) = sirohydrochlorin + NADH + 2 H(+)</text>
        <dbReference type="Rhea" id="RHEA:15613"/>
        <dbReference type="ChEBI" id="CHEBI:15378"/>
        <dbReference type="ChEBI" id="CHEBI:57540"/>
        <dbReference type="ChEBI" id="CHEBI:57945"/>
        <dbReference type="ChEBI" id="CHEBI:58351"/>
        <dbReference type="ChEBI" id="CHEBI:58827"/>
        <dbReference type="EC" id="1.3.1.76"/>
    </reaction>
</comment>
<reference evidence="7 8" key="1">
    <citation type="journal article" date="2021" name="ISME Commun">
        <title>Automated analysis of genomic sequences facilitates high-throughput and comprehensive description of bacteria.</title>
        <authorList>
            <person name="Hitch T.C.A."/>
        </authorList>
    </citation>
    <scope>NUCLEOTIDE SEQUENCE [LARGE SCALE GENOMIC DNA]</scope>
    <source>
        <strain evidence="7 8">Sanger_03</strain>
    </source>
</reference>
<dbReference type="Proteomes" id="UP001652431">
    <property type="component" value="Unassembled WGS sequence"/>
</dbReference>
<evidence type="ECO:0000256" key="5">
    <source>
        <dbReference type="ARBA" id="ARBA00023244"/>
    </source>
</evidence>
<keyword evidence="5" id="KW-0627">Porphyrin biosynthesis</keyword>
<gene>
    <name evidence="7" type="ORF">OCV99_11995</name>
</gene>
<comment type="pathway">
    <text evidence="1">Porphyrin-containing compound metabolism; siroheme biosynthesis; sirohydrochlorin from precorrin-2: step 1/1.</text>
</comment>
<keyword evidence="3" id="KW-0560">Oxidoreductase</keyword>
<evidence type="ECO:0000313" key="8">
    <source>
        <dbReference type="Proteomes" id="UP001652431"/>
    </source>
</evidence>
<dbReference type="InterPro" id="IPR006367">
    <property type="entry name" value="Sirohaem_synthase_N"/>
</dbReference>
<evidence type="ECO:0000256" key="6">
    <source>
        <dbReference type="ARBA" id="ARBA00047561"/>
    </source>
</evidence>
<dbReference type="PANTHER" id="PTHR35330:SF1">
    <property type="entry name" value="SIROHEME BIOSYNTHESIS PROTEIN MET8"/>
    <property type="match status" value="1"/>
</dbReference>
<comment type="caution">
    <text evidence="7">The sequence shown here is derived from an EMBL/GenBank/DDBJ whole genome shotgun (WGS) entry which is preliminary data.</text>
</comment>
<dbReference type="Pfam" id="PF13241">
    <property type="entry name" value="NAD_binding_7"/>
    <property type="match status" value="1"/>
</dbReference>
<dbReference type="RefSeq" id="WP_158370814.1">
    <property type="nucleotide sequence ID" value="NZ_JAOQJU010000016.1"/>
</dbReference>
<keyword evidence="4" id="KW-0520">NAD</keyword>
<dbReference type="Gene3D" id="3.40.50.720">
    <property type="entry name" value="NAD(P)-binding Rossmann-like Domain"/>
    <property type="match status" value="1"/>
</dbReference>
<dbReference type="InterPro" id="IPR036291">
    <property type="entry name" value="NAD(P)-bd_dom_sf"/>
</dbReference>
<keyword evidence="8" id="KW-1185">Reference proteome</keyword>
<evidence type="ECO:0000256" key="1">
    <source>
        <dbReference type="ARBA" id="ARBA00005010"/>
    </source>
</evidence>
<protein>
    <recommendedName>
        <fullName evidence="2">precorrin-2 dehydrogenase</fullName>
        <ecNumber evidence="2">1.3.1.76</ecNumber>
    </recommendedName>
</protein>
<dbReference type="SUPFAM" id="SSF51735">
    <property type="entry name" value="NAD(P)-binding Rossmann-fold domains"/>
    <property type="match status" value="1"/>
</dbReference>
<evidence type="ECO:0000256" key="4">
    <source>
        <dbReference type="ARBA" id="ARBA00023027"/>
    </source>
</evidence>